<protein>
    <submittedName>
        <fullName evidence="5">Chlorite dismutase</fullName>
        <ecNumber evidence="5">1.13.11.49</ecNumber>
    </submittedName>
</protein>
<feature type="chain" id="PRO_5016423269" evidence="4">
    <location>
        <begin position="27"/>
        <end position="265"/>
    </location>
</feature>
<name>A0A330L495_9BACT</name>
<dbReference type="EMBL" id="OUNR01000001">
    <property type="protein sequence ID" value="SPP64009.1"/>
    <property type="molecule type" value="Genomic_DNA"/>
</dbReference>
<evidence type="ECO:0000313" key="5">
    <source>
        <dbReference type="EMBL" id="SPP64009.1"/>
    </source>
</evidence>
<dbReference type="RefSeq" id="WP_121988444.1">
    <property type="nucleotide sequence ID" value="NZ_OUNR01000001.1"/>
</dbReference>
<evidence type="ECO:0000256" key="2">
    <source>
        <dbReference type="ARBA" id="ARBA00022723"/>
    </source>
</evidence>
<dbReference type="Gene3D" id="3.30.70.3420">
    <property type="match status" value="1"/>
</dbReference>
<dbReference type="InterPro" id="IPR010644">
    <property type="entry name" value="ChdC/CLD"/>
</dbReference>
<keyword evidence="1" id="KW-0349">Heme</keyword>
<keyword evidence="4" id="KW-0732">Signal</keyword>
<dbReference type="GO" id="GO:0050587">
    <property type="term" value="F:chlorite O2-lyase activity"/>
    <property type="evidence" value="ECO:0007669"/>
    <property type="project" value="UniProtKB-EC"/>
</dbReference>
<dbReference type="Pfam" id="PF06778">
    <property type="entry name" value="Chlor_dismutase"/>
    <property type="match status" value="1"/>
</dbReference>
<feature type="signal peptide" evidence="4">
    <location>
        <begin position="1"/>
        <end position="26"/>
    </location>
</feature>
<evidence type="ECO:0000256" key="3">
    <source>
        <dbReference type="ARBA" id="ARBA00023004"/>
    </source>
</evidence>
<dbReference type="EC" id="1.13.11.49" evidence="5"/>
<evidence type="ECO:0000256" key="4">
    <source>
        <dbReference type="SAM" id="SignalP"/>
    </source>
</evidence>
<dbReference type="GO" id="GO:0020037">
    <property type="term" value="F:heme binding"/>
    <property type="evidence" value="ECO:0007669"/>
    <property type="project" value="InterPro"/>
</dbReference>
<dbReference type="AlphaFoldDB" id="A0A330L495"/>
<dbReference type="InterPro" id="IPR011008">
    <property type="entry name" value="Dimeric_a/b-barrel"/>
</dbReference>
<keyword evidence="2" id="KW-0479">Metal-binding</keyword>
<organism evidence="5 6">
    <name type="scientific">Nitrospira lenta</name>
    <dbReference type="NCBI Taxonomy" id="1436998"/>
    <lineage>
        <taxon>Bacteria</taxon>
        <taxon>Pseudomonadati</taxon>
        <taxon>Nitrospirota</taxon>
        <taxon>Nitrospiria</taxon>
        <taxon>Nitrospirales</taxon>
        <taxon>Nitrospiraceae</taxon>
        <taxon>Nitrospira</taxon>
    </lineage>
</organism>
<dbReference type="PANTHER" id="PTHR36843">
    <property type="entry name" value="HEME-DEPENDENT PEROXIDASE YWFI-RELATED"/>
    <property type="match status" value="1"/>
</dbReference>
<dbReference type="SUPFAM" id="SSF54909">
    <property type="entry name" value="Dimeric alpha+beta barrel"/>
    <property type="match status" value="1"/>
</dbReference>
<dbReference type="GO" id="GO:0046872">
    <property type="term" value="F:metal ion binding"/>
    <property type="evidence" value="ECO:0007669"/>
    <property type="project" value="UniProtKB-KW"/>
</dbReference>
<dbReference type="InParanoid" id="A0A330L495"/>
<sequence length="265" mass="29700">MKRIKKSLMVGAVLGLLALFPSAGEAGVDREKFLKDPGVYGTFAVFQVDEEWWKLDKAAKVAAVSEVKAIFQKHSDALIADTYLLRGLVEKADVLVRIHSLEILTNQNFLIDFMGTALGQHLKNTYTFNGLTKALNYVPGMSEDLKIALKTQTDPGPKPYAIIVPIRKDAEWWNAGQDVRTAMMKEHTEATVPYLKTVKRKLYHASGLDDVDFITYFETAKLDDFNNLIIALEKVKENRHNKQFGAPTLLGTIRPLDEILAILSH</sequence>
<dbReference type="PANTHER" id="PTHR36843:SF1">
    <property type="entry name" value="COPROHEME DECARBOXYLASE"/>
    <property type="match status" value="1"/>
</dbReference>
<gene>
    <name evidence="5" type="primary">cld</name>
    <name evidence="5" type="ORF">NITLEN_11095</name>
</gene>
<accession>A0A330L495</accession>
<dbReference type="Proteomes" id="UP000248168">
    <property type="component" value="Unassembled WGS sequence"/>
</dbReference>
<reference evidence="6" key="1">
    <citation type="submission" date="2018-04" db="EMBL/GenBank/DDBJ databases">
        <authorList>
            <person name="Lucker S."/>
            <person name="Sakoula D."/>
        </authorList>
    </citation>
    <scope>NUCLEOTIDE SEQUENCE [LARGE SCALE GENOMIC DNA]</scope>
</reference>
<proteinExistence type="predicted"/>
<keyword evidence="6" id="KW-1185">Reference proteome</keyword>
<keyword evidence="3" id="KW-0408">Iron</keyword>
<evidence type="ECO:0000256" key="1">
    <source>
        <dbReference type="ARBA" id="ARBA00022617"/>
    </source>
</evidence>
<evidence type="ECO:0000313" key="6">
    <source>
        <dbReference type="Proteomes" id="UP000248168"/>
    </source>
</evidence>
<dbReference type="OrthoDB" id="9782564at2"/>
<keyword evidence="5" id="KW-0560">Oxidoreductase</keyword>